<evidence type="ECO:0000256" key="5">
    <source>
        <dbReference type="ARBA" id="ARBA00022692"/>
    </source>
</evidence>
<dbReference type="PANTHER" id="PTHR34975">
    <property type="entry name" value="SPORE GERMINATION PROTEIN A2"/>
    <property type="match status" value="1"/>
</dbReference>
<evidence type="ECO:0000256" key="4">
    <source>
        <dbReference type="ARBA" id="ARBA00022544"/>
    </source>
</evidence>
<sequence>MQEKIHRYQLAIIIYMIQVGISIFTLPRIVAEAFGTNGWIALLFVSFIGVLNILLIGLVFHFGKDRTIFQLLEKSIPKLLLFPIYIAIALLWSCLAVLIAKDFELILRLLYYPTMPTSVFVIMALILTYWLVRSGIVHIARTTVIFMATIVIALILLFPLAEFRLTRLTSFIFEGETSLFTGGLQVYFSFLGYELSLLLIPYLTKKKSAYKPVLFGHLLITFIYLITCFIAFGFFSFPQLLNDTFPLLTMFEYIELPFLERIEGMIFHLFIFEVLVTIILYFWGADQFFKQAIPKLSSRFSILILLIIAFILTLFIKITREVEKWIMIIGSGGIIVAFGLPIFILLLMGISNIVHRLRT</sequence>
<protein>
    <submittedName>
        <fullName evidence="9">GerAB/ArcD/ProY family transporter</fullName>
    </submittedName>
</protein>
<feature type="transmembrane region" description="Helical" evidence="8">
    <location>
        <begin position="144"/>
        <end position="164"/>
    </location>
</feature>
<evidence type="ECO:0000313" key="10">
    <source>
        <dbReference type="Proteomes" id="UP001312865"/>
    </source>
</evidence>
<comment type="subcellular location">
    <subcellularLocation>
        <location evidence="1">Membrane</location>
        <topology evidence="1">Multi-pass membrane protein</topology>
    </subcellularLocation>
</comment>
<name>A0ABU8HE24_9BACI</name>
<feature type="transmembrane region" description="Helical" evidence="8">
    <location>
        <begin position="215"/>
        <end position="237"/>
    </location>
</feature>
<proteinExistence type="inferred from homology"/>
<comment type="similarity">
    <text evidence="2">Belongs to the amino acid-polyamine-organocation (APC) superfamily. Spore germination protein (SGP) (TC 2.A.3.9) family.</text>
</comment>
<feature type="transmembrane region" description="Helical" evidence="8">
    <location>
        <begin position="296"/>
        <end position="319"/>
    </location>
</feature>
<comment type="caution">
    <text evidence="9">The sequence shown here is derived from an EMBL/GenBank/DDBJ whole genome shotgun (WGS) entry which is preliminary data.</text>
</comment>
<dbReference type="Proteomes" id="UP001312865">
    <property type="component" value="Unassembled WGS sequence"/>
</dbReference>
<feature type="transmembrane region" description="Helical" evidence="8">
    <location>
        <begin position="184"/>
        <end position="203"/>
    </location>
</feature>
<evidence type="ECO:0000256" key="6">
    <source>
        <dbReference type="ARBA" id="ARBA00022989"/>
    </source>
</evidence>
<keyword evidence="7 8" id="KW-0472">Membrane</keyword>
<organism evidence="9 10">
    <name type="scientific">Bacillus spongiae</name>
    <dbReference type="NCBI Taxonomy" id="2683610"/>
    <lineage>
        <taxon>Bacteria</taxon>
        <taxon>Bacillati</taxon>
        <taxon>Bacillota</taxon>
        <taxon>Bacilli</taxon>
        <taxon>Bacillales</taxon>
        <taxon>Bacillaceae</taxon>
        <taxon>Bacillus</taxon>
    </lineage>
</organism>
<dbReference type="EMBL" id="JBBAXC010000007">
    <property type="protein sequence ID" value="MEI5907471.1"/>
    <property type="molecule type" value="Genomic_DNA"/>
</dbReference>
<dbReference type="Pfam" id="PF03845">
    <property type="entry name" value="Spore_permease"/>
    <property type="match status" value="1"/>
</dbReference>
<gene>
    <name evidence="9" type="ORF">WAK64_10420</name>
</gene>
<feature type="transmembrane region" description="Helical" evidence="8">
    <location>
        <begin position="37"/>
        <end position="60"/>
    </location>
</feature>
<dbReference type="RefSeq" id="WP_336586907.1">
    <property type="nucleotide sequence ID" value="NZ_JBBAXC010000007.1"/>
</dbReference>
<feature type="transmembrane region" description="Helical" evidence="8">
    <location>
        <begin position="80"/>
        <end position="99"/>
    </location>
</feature>
<evidence type="ECO:0000313" key="9">
    <source>
        <dbReference type="EMBL" id="MEI5907471.1"/>
    </source>
</evidence>
<evidence type="ECO:0000256" key="8">
    <source>
        <dbReference type="SAM" id="Phobius"/>
    </source>
</evidence>
<feature type="transmembrane region" description="Helical" evidence="8">
    <location>
        <begin position="265"/>
        <end position="284"/>
    </location>
</feature>
<keyword evidence="4" id="KW-0309">Germination</keyword>
<keyword evidence="6 8" id="KW-1133">Transmembrane helix</keyword>
<keyword evidence="10" id="KW-1185">Reference proteome</keyword>
<feature type="transmembrane region" description="Helical" evidence="8">
    <location>
        <begin position="325"/>
        <end position="350"/>
    </location>
</feature>
<evidence type="ECO:0000256" key="7">
    <source>
        <dbReference type="ARBA" id="ARBA00023136"/>
    </source>
</evidence>
<evidence type="ECO:0000256" key="2">
    <source>
        <dbReference type="ARBA" id="ARBA00007998"/>
    </source>
</evidence>
<feature type="transmembrane region" description="Helical" evidence="8">
    <location>
        <begin position="12"/>
        <end position="31"/>
    </location>
</feature>
<dbReference type="InterPro" id="IPR004761">
    <property type="entry name" value="Spore_GerAB"/>
</dbReference>
<keyword evidence="3" id="KW-0813">Transport</keyword>
<dbReference type="Gene3D" id="1.20.1740.10">
    <property type="entry name" value="Amino acid/polyamine transporter I"/>
    <property type="match status" value="1"/>
</dbReference>
<feature type="transmembrane region" description="Helical" evidence="8">
    <location>
        <begin position="111"/>
        <end position="132"/>
    </location>
</feature>
<evidence type="ECO:0000256" key="1">
    <source>
        <dbReference type="ARBA" id="ARBA00004141"/>
    </source>
</evidence>
<reference evidence="9 10" key="1">
    <citation type="journal article" date="2018" name="J. Microbiol.">
        <title>Bacillus spongiae sp. nov., isolated from sponge of Jeju Island.</title>
        <authorList>
            <person name="Lee G.E."/>
            <person name="Im W.T."/>
            <person name="Park J.S."/>
        </authorList>
    </citation>
    <scope>NUCLEOTIDE SEQUENCE [LARGE SCALE GENOMIC DNA]</scope>
    <source>
        <strain evidence="9 10">135PIL107-10</strain>
    </source>
</reference>
<evidence type="ECO:0000256" key="3">
    <source>
        <dbReference type="ARBA" id="ARBA00022448"/>
    </source>
</evidence>
<dbReference type="PANTHER" id="PTHR34975:SF2">
    <property type="entry name" value="SPORE GERMINATION PROTEIN A2"/>
    <property type="match status" value="1"/>
</dbReference>
<keyword evidence="5 8" id="KW-0812">Transmembrane</keyword>
<accession>A0ABU8HE24</accession>